<evidence type="ECO:0000256" key="2">
    <source>
        <dbReference type="SAM" id="Phobius"/>
    </source>
</evidence>
<evidence type="ECO:0000256" key="1">
    <source>
        <dbReference type="SAM" id="MobiDB-lite"/>
    </source>
</evidence>
<comment type="caution">
    <text evidence="3">The sequence shown here is derived from an EMBL/GenBank/DDBJ whole genome shotgun (WGS) entry which is preliminary data.</text>
</comment>
<organism evidence="3 4">
    <name type="scientific">Knufia obscura</name>
    <dbReference type="NCBI Taxonomy" id="1635080"/>
    <lineage>
        <taxon>Eukaryota</taxon>
        <taxon>Fungi</taxon>
        <taxon>Dikarya</taxon>
        <taxon>Ascomycota</taxon>
        <taxon>Pezizomycotina</taxon>
        <taxon>Eurotiomycetes</taxon>
        <taxon>Chaetothyriomycetidae</taxon>
        <taxon>Chaetothyriales</taxon>
        <taxon>Trichomeriaceae</taxon>
        <taxon>Knufia</taxon>
    </lineage>
</organism>
<evidence type="ECO:0000313" key="4">
    <source>
        <dbReference type="Proteomes" id="UP001334248"/>
    </source>
</evidence>
<dbReference type="Proteomes" id="UP001334248">
    <property type="component" value="Unassembled WGS sequence"/>
</dbReference>
<name>A0ABR0RJC4_9EURO</name>
<keyword evidence="2" id="KW-0812">Transmembrane</keyword>
<keyword evidence="2" id="KW-0472">Membrane</keyword>
<dbReference type="GeneID" id="90001237"/>
<sequence>MSGELSDQVIILIVVLGSAAVVACGYGMHRALATRQKNNGFERGFNERNVEQDQYMVDLRMAYRQGVMAEARSHKPGRAPVMASRYSQESSEYGVGHVQDNQKGQHAYQG</sequence>
<evidence type="ECO:0000313" key="3">
    <source>
        <dbReference type="EMBL" id="KAK5940368.1"/>
    </source>
</evidence>
<protein>
    <submittedName>
        <fullName evidence="3">Uncharacterized protein</fullName>
    </submittedName>
</protein>
<reference evidence="3 4" key="1">
    <citation type="journal article" date="2023" name="Res Sq">
        <title>Genomic and morphological characterization of Knufia obscura isolated from the Mars 2020 spacecraft assembly facility.</title>
        <authorList>
            <person name="Chander A.M."/>
            <person name="Teixeira M.M."/>
            <person name="Singh N.K."/>
            <person name="Williams M.P."/>
            <person name="Parker C.W."/>
            <person name="Leo P."/>
            <person name="Stajich J.E."/>
            <person name="Torok T."/>
            <person name="Tighe S."/>
            <person name="Mason C.E."/>
            <person name="Venkateswaran K."/>
        </authorList>
    </citation>
    <scope>NUCLEOTIDE SEQUENCE [LARGE SCALE GENOMIC DNA]</scope>
    <source>
        <strain evidence="3 4">CCFEE 5817</strain>
    </source>
</reference>
<gene>
    <name evidence="3" type="ORF">PMZ80_007788</name>
</gene>
<feature type="region of interest" description="Disordered" evidence="1">
    <location>
        <begin position="72"/>
        <end position="110"/>
    </location>
</feature>
<proteinExistence type="predicted"/>
<keyword evidence="2" id="KW-1133">Transmembrane helix</keyword>
<keyword evidence="4" id="KW-1185">Reference proteome</keyword>
<dbReference type="RefSeq" id="XP_064728458.1">
    <property type="nucleotide sequence ID" value="XM_064876194.1"/>
</dbReference>
<accession>A0ABR0RJC4</accession>
<dbReference type="EMBL" id="JAVHJV010000009">
    <property type="protein sequence ID" value="KAK5940368.1"/>
    <property type="molecule type" value="Genomic_DNA"/>
</dbReference>
<feature type="transmembrane region" description="Helical" evidence="2">
    <location>
        <begin position="6"/>
        <end position="28"/>
    </location>
</feature>